<keyword evidence="1" id="KW-0812">Transmembrane</keyword>
<feature type="transmembrane region" description="Helical" evidence="1">
    <location>
        <begin position="63"/>
        <end position="84"/>
    </location>
</feature>
<keyword evidence="1" id="KW-0472">Membrane</keyword>
<name>V6LRE7_9EUKA</name>
<keyword evidence="1" id="KW-1133">Transmembrane helix</keyword>
<proteinExistence type="predicted"/>
<dbReference type="AlphaFoldDB" id="V6LRE7"/>
<reference evidence="2" key="1">
    <citation type="journal article" date="2014" name="PLoS Genet.">
        <title>The Genome of Spironucleus salmonicida Highlights a Fish Pathogen Adapted to Fluctuating Environments.</title>
        <authorList>
            <person name="Xu F."/>
            <person name="Jerlstrom-Hultqvist J."/>
            <person name="Einarsson E."/>
            <person name="Astvaldsson A."/>
            <person name="Svard S.G."/>
            <person name="Andersson J.O."/>
        </authorList>
    </citation>
    <scope>NUCLEOTIDE SEQUENCE</scope>
</reference>
<gene>
    <name evidence="2" type="ORF">SS50377_12733</name>
</gene>
<organism evidence="2">
    <name type="scientific">Spironucleus salmonicida</name>
    <dbReference type="NCBI Taxonomy" id="348837"/>
    <lineage>
        <taxon>Eukaryota</taxon>
        <taxon>Metamonada</taxon>
        <taxon>Diplomonadida</taxon>
        <taxon>Hexamitidae</taxon>
        <taxon>Hexamitinae</taxon>
        <taxon>Spironucleus</taxon>
    </lineage>
</organism>
<dbReference type="EMBL" id="KI546046">
    <property type="protein sequence ID" value="EST47222.1"/>
    <property type="molecule type" value="Genomic_DNA"/>
</dbReference>
<protein>
    <submittedName>
        <fullName evidence="2">Uncharacterized protein</fullName>
    </submittedName>
</protein>
<evidence type="ECO:0000256" key="1">
    <source>
        <dbReference type="SAM" id="Phobius"/>
    </source>
</evidence>
<sequence length="86" mass="9808">MSEINAETMSKLASSFTNDIGSIHQDVLSLSNDIKLLVLSQDQQLKCIENTLRKINYKQIQDHLFYILGSSIVFLILSAFTRVFEK</sequence>
<accession>V6LRE7</accession>
<evidence type="ECO:0000313" key="2">
    <source>
        <dbReference type="EMBL" id="EST47222.1"/>
    </source>
</evidence>